<evidence type="ECO:0000313" key="1">
    <source>
        <dbReference type="EMBL" id="KER33621.1"/>
    </source>
</evidence>
<dbReference type="AlphaFoldDB" id="A0A075A2P3"/>
<organism evidence="1 2">
    <name type="scientific">Opisthorchis viverrini</name>
    <name type="common">Southeast Asian liver fluke</name>
    <dbReference type="NCBI Taxonomy" id="6198"/>
    <lineage>
        <taxon>Eukaryota</taxon>
        <taxon>Metazoa</taxon>
        <taxon>Spiralia</taxon>
        <taxon>Lophotrochozoa</taxon>
        <taxon>Platyhelminthes</taxon>
        <taxon>Trematoda</taxon>
        <taxon>Digenea</taxon>
        <taxon>Opisthorchiida</taxon>
        <taxon>Opisthorchiata</taxon>
        <taxon>Opisthorchiidae</taxon>
        <taxon>Opisthorchis</taxon>
    </lineage>
</organism>
<dbReference type="GeneID" id="20314700"/>
<dbReference type="RefSeq" id="XP_009162580.1">
    <property type="nucleotide sequence ID" value="XM_009164316.1"/>
</dbReference>
<proteinExistence type="predicted"/>
<reference evidence="1 2" key="1">
    <citation type="submission" date="2013-11" db="EMBL/GenBank/DDBJ databases">
        <title>Opisthorchis viverrini - life in the bile duct.</title>
        <authorList>
            <person name="Young N.D."/>
            <person name="Nagarajan N."/>
            <person name="Lin S.J."/>
            <person name="Korhonen P.K."/>
            <person name="Jex A.R."/>
            <person name="Hall R.S."/>
            <person name="Safavi-Hemami H."/>
            <person name="Kaewkong W."/>
            <person name="Bertrand D."/>
            <person name="Gao S."/>
            <person name="Seet Q."/>
            <person name="Wongkham S."/>
            <person name="Teh B.T."/>
            <person name="Wongkham C."/>
            <person name="Intapan P.M."/>
            <person name="Maleewong W."/>
            <person name="Yang X."/>
            <person name="Hu M."/>
            <person name="Wang Z."/>
            <person name="Hofmann A."/>
            <person name="Sternberg P.W."/>
            <person name="Tan P."/>
            <person name="Wang J."/>
            <person name="Gasser R.B."/>
        </authorList>
    </citation>
    <scope>NUCLEOTIDE SEQUENCE [LARGE SCALE GENOMIC DNA]</scope>
</reference>
<accession>A0A075A2P3</accession>
<dbReference type="CTD" id="20314700"/>
<keyword evidence="2" id="KW-1185">Reference proteome</keyword>
<name>A0A075A2P3_OPIVI</name>
<evidence type="ECO:0000313" key="2">
    <source>
        <dbReference type="Proteomes" id="UP000054324"/>
    </source>
</evidence>
<dbReference type="EMBL" id="KL596623">
    <property type="protein sequence ID" value="KER33621.1"/>
    <property type="molecule type" value="Genomic_DNA"/>
</dbReference>
<protein>
    <submittedName>
        <fullName evidence="1">Uncharacterized protein</fullName>
    </submittedName>
</protein>
<sequence>MQPPDNLWLPSAQSVFSLTCDYFNKYTQLRINLVFTGDSVEPLVFMIFFNRMCCTQVASCFSWFDIRDITVYFHEGSDSQGCWKLFDSPQPVSPSCLGFISLTSTGDSIESLIYDVLQLNVLHTGRLMFQLVRYSRYRSIFSQRKLLKWFLTSTGDSIESLIYDVLQLNVLHTGRLMFQLVRYSRYRSIFSQRKLLKWLWAVEESSAT</sequence>
<dbReference type="OrthoDB" id="10062329at2759"/>
<dbReference type="KEGG" id="ovi:T265_00512"/>
<gene>
    <name evidence="1" type="ORF">T265_00512</name>
</gene>
<dbReference type="Proteomes" id="UP000054324">
    <property type="component" value="Unassembled WGS sequence"/>
</dbReference>